<dbReference type="InterPro" id="IPR008397">
    <property type="entry name" value="Alginate_lyase_dom"/>
</dbReference>
<evidence type="ECO:0000313" key="6">
    <source>
        <dbReference type="Proteomes" id="UP000249819"/>
    </source>
</evidence>
<dbReference type="Gene3D" id="1.50.10.100">
    <property type="entry name" value="Chondroitin AC/alginate lyase"/>
    <property type="match status" value="1"/>
</dbReference>
<reference evidence="5 6" key="1">
    <citation type="submission" date="2018-06" db="EMBL/GenBank/DDBJ databases">
        <title>Genomic Encyclopedia of Archaeal and Bacterial Type Strains, Phase II (KMG-II): from individual species to whole genera.</title>
        <authorList>
            <person name="Goeker M."/>
        </authorList>
    </citation>
    <scope>NUCLEOTIDE SEQUENCE [LARGE SCALE GENOMIC DNA]</scope>
    <source>
        <strain evidence="5 6">DSM 29821</strain>
    </source>
</reference>
<dbReference type="Pfam" id="PF05426">
    <property type="entry name" value="Alginate_lyase"/>
    <property type="match status" value="1"/>
</dbReference>
<feature type="domain" description="Alginate lyase" evidence="4">
    <location>
        <begin position="46"/>
        <end position="310"/>
    </location>
</feature>
<dbReference type="EMBL" id="QLMA01000001">
    <property type="protein sequence ID" value="RAJ87705.1"/>
    <property type="molecule type" value="Genomic_DNA"/>
</dbReference>
<dbReference type="RefSeq" id="WP_245950745.1">
    <property type="nucleotide sequence ID" value="NZ_QLMA01000001.1"/>
</dbReference>
<dbReference type="GO" id="GO:0042597">
    <property type="term" value="C:periplasmic space"/>
    <property type="evidence" value="ECO:0007669"/>
    <property type="project" value="InterPro"/>
</dbReference>
<protein>
    <submittedName>
        <fullName evidence="5">Alginate lyase</fullName>
    </submittedName>
</protein>
<evidence type="ECO:0000256" key="1">
    <source>
        <dbReference type="ARBA" id="ARBA00022729"/>
    </source>
</evidence>
<feature type="signal peptide" evidence="3">
    <location>
        <begin position="1"/>
        <end position="26"/>
    </location>
</feature>
<sequence length="371" mass="41574">MKILRLAIRLCCMLAVTSLMTVSVNAQQPGKKTFVHPAILNTKASLDYISQQLNNKDSVRTAAYQKVGEFIDRVPYPTSFFETVVVGSNGATSPSKSQIRKDAELVYALTLAWAHTGKAEYAQKAIGILNGWAYTFKNYDLLDAATNQRQPGLEASWTSPGFVAAAEILRYYKVNGKGSGWKEADIAQFKTYLHTVVENYINKMPVYNNNWNASQGYAKMAAGIFMDSTALYQEGYETVAKFLPIVIDPDGHISEYCHRKDCVHFQYSLNAFTNAAELARLQGDNSLWQLNDQLLSRGYDYLRKAMDNNAECSYCTSNSSVFPGTELAYRYYKTDNLAYLRALRPPQGSSQGYLFIGFTTYTHANVPEQHP</sequence>
<dbReference type="GO" id="GO:0016829">
    <property type="term" value="F:lyase activity"/>
    <property type="evidence" value="ECO:0007669"/>
    <property type="project" value="UniProtKB-KW"/>
</dbReference>
<keyword evidence="6" id="KW-1185">Reference proteome</keyword>
<keyword evidence="1 3" id="KW-0732">Signal</keyword>
<organism evidence="5 6">
    <name type="scientific">Chitinophaga dinghuensis</name>
    <dbReference type="NCBI Taxonomy" id="1539050"/>
    <lineage>
        <taxon>Bacteria</taxon>
        <taxon>Pseudomonadati</taxon>
        <taxon>Bacteroidota</taxon>
        <taxon>Chitinophagia</taxon>
        <taxon>Chitinophagales</taxon>
        <taxon>Chitinophagaceae</taxon>
        <taxon>Chitinophaga</taxon>
    </lineage>
</organism>
<accession>A0A327WAY6</accession>
<feature type="chain" id="PRO_5016352566" evidence="3">
    <location>
        <begin position="27"/>
        <end position="371"/>
    </location>
</feature>
<comment type="caution">
    <text evidence="5">The sequence shown here is derived from an EMBL/GenBank/DDBJ whole genome shotgun (WGS) entry which is preliminary data.</text>
</comment>
<gene>
    <name evidence="5" type="ORF">CLV59_101466</name>
</gene>
<dbReference type="SUPFAM" id="SSF48230">
    <property type="entry name" value="Chondroitin AC/alginate lyase"/>
    <property type="match status" value="1"/>
</dbReference>
<evidence type="ECO:0000256" key="2">
    <source>
        <dbReference type="ARBA" id="ARBA00023239"/>
    </source>
</evidence>
<dbReference type="AlphaFoldDB" id="A0A327WAY6"/>
<evidence type="ECO:0000256" key="3">
    <source>
        <dbReference type="SAM" id="SignalP"/>
    </source>
</evidence>
<evidence type="ECO:0000313" key="5">
    <source>
        <dbReference type="EMBL" id="RAJ87705.1"/>
    </source>
</evidence>
<keyword evidence="2 5" id="KW-0456">Lyase</keyword>
<evidence type="ECO:0000259" key="4">
    <source>
        <dbReference type="Pfam" id="PF05426"/>
    </source>
</evidence>
<dbReference type="InterPro" id="IPR008929">
    <property type="entry name" value="Chondroitin_lyas"/>
</dbReference>
<proteinExistence type="predicted"/>
<dbReference type="Proteomes" id="UP000249819">
    <property type="component" value="Unassembled WGS sequence"/>
</dbReference>
<name>A0A327WAY6_9BACT</name>